<gene>
    <name evidence="1" type="ORF">RF007C_04845</name>
</gene>
<dbReference type="eggNOG" id="ENOG5032I86">
    <property type="taxonomic scope" value="Bacteria"/>
</dbReference>
<accession>W7UJP4</accession>
<dbReference type="RefSeq" id="WP_019678272.1">
    <property type="nucleotide sequence ID" value="NZ_ATAX01000003.1"/>
</dbReference>
<dbReference type="OrthoDB" id="4571327at2"/>
<evidence type="ECO:0000313" key="2">
    <source>
        <dbReference type="Proteomes" id="UP000019365"/>
    </source>
</evidence>
<organism evidence="1 2">
    <name type="scientific">Ruminococcus flavefaciens 007c</name>
    <dbReference type="NCBI Taxonomy" id="1341157"/>
    <lineage>
        <taxon>Bacteria</taxon>
        <taxon>Bacillati</taxon>
        <taxon>Bacillota</taxon>
        <taxon>Clostridia</taxon>
        <taxon>Eubacteriales</taxon>
        <taxon>Oscillospiraceae</taxon>
        <taxon>Ruminococcus</taxon>
    </lineage>
</organism>
<dbReference type="Proteomes" id="UP000019365">
    <property type="component" value="Unassembled WGS sequence"/>
</dbReference>
<sequence>MAWGHFEQSYVYNYDINAVLDAVMRAASQNKLKLKKADRQNYRVQFSTGMSLLTWGEVVDVALGVLPDGKTGVNIRSSSNLGTELAAKSRNEGNVMKFVNALNFFLPPR</sequence>
<protein>
    <submittedName>
        <fullName evidence="1">Uncharacterized protein</fullName>
    </submittedName>
</protein>
<keyword evidence="2" id="KW-1185">Reference proteome</keyword>
<reference evidence="1 2" key="1">
    <citation type="journal article" date="2014" name="PLoS ONE">
        <title>Rumen cellulosomics: divergent fiber-degrading strategies revealed by comparative genome-wide analysis of six ruminococcal strains.</title>
        <authorList>
            <person name="Dassa B."/>
            <person name="Borovok I."/>
            <person name="Ruimy-Israeli V."/>
            <person name="Lamed R."/>
            <person name="Flint H.J."/>
            <person name="Duncan S.H."/>
            <person name="Henrissat B."/>
            <person name="Coutinho P."/>
            <person name="Morrison M."/>
            <person name="Mosoni P."/>
            <person name="Yeoman C.J."/>
            <person name="White B.A."/>
            <person name="Bayer E.A."/>
        </authorList>
    </citation>
    <scope>NUCLEOTIDE SEQUENCE [LARGE SCALE GENOMIC DNA]</scope>
    <source>
        <strain evidence="1 2">007c</strain>
    </source>
</reference>
<dbReference type="EMBL" id="ATAX01000003">
    <property type="protein sequence ID" value="EWM55286.1"/>
    <property type="molecule type" value="Genomic_DNA"/>
</dbReference>
<name>W7UJP4_RUMFL</name>
<dbReference type="AlphaFoldDB" id="W7UJP4"/>
<comment type="caution">
    <text evidence="1">The sequence shown here is derived from an EMBL/GenBank/DDBJ whole genome shotgun (WGS) entry which is preliminary data.</text>
</comment>
<dbReference type="PATRIC" id="fig|1341157.4.peg.103"/>
<evidence type="ECO:0000313" key="1">
    <source>
        <dbReference type="EMBL" id="EWM55286.1"/>
    </source>
</evidence>
<proteinExistence type="predicted"/>